<sequence length="170" mass="20069">MNALEKESIQREVEEFLFQEAELLDDGRLREWLDLTTEDVTYTMPLRVTRERAHGPGVVTAMSHFIEDRYTLEKRLERLETEYAWAEDPPSRTRHFVTNIRVAPGDHPGEVRVRSNVLVYRSRGDDPTFDILSAERHDVLRRVSERWRLASRIIYLDHSVVTTRNLAIFF</sequence>
<dbReference type="eggNOG" id="COG5517">
    <property type="taxonomic scope" value="Bacteria"/>
</dbReference>
<protein>
    <submittedName>
        <fullName evidence="3">Aromatic-ring-hydroxylating dioxygenase beta subunit</fullName>
    </submittedName>
</protein>
<reference evidence="3 4" key="1">
    <citation type="journal article" date="2011" name="Stand. Genomic Sci.">
        <title>Complete genome sequence of the thermophilic, hydrogen-oxidizing Bacillus tusciae type strain (T2) and reclassification in the new genus, Kyrpidia gen. nov. as Kyrpidia tusciae comb. nov. and emendation of the family Alicyclobacillaceae da Costa and Rainey, 2010.</title>
        <authorList>
            <person name="Klenk H.P."/>
            <person name="Lapidus A."/>
            <person name="Chertkov O."/>
            <person name="Copeland A."/>
            <person name="Del Rio T.G."/>
            <person name="Nolan M."/>
            <person name="Lucas S."/>
            <person name="Chen F."/>
            <person name="Tice H."/>
            <person name="Cheng J.F."/>
            <person name="Han C."/>
            <person name="Bruce D."/>
            <person name="Goodwin L."/>
            <person name="Pitluck S."/>
            <person name="Pati A."/>
            <person name="Ivanova N."/>
            <person name="Mavromatis K."/>
            <person name="Daum C."/>
            <person name="Chen A."/>
            <person name="Palaniappan K."/>
            <person name="Chang Y.J."/>
            <person name="Land M."/>
            <person name="Hauser L."/>
            <person name="Jeffries C.D."/>
            <person name="Detter J.C."/>
            <person name="Rohde M."/>
            <person name="Abt B."/>
            <person name="Pukall R."/>
            <person name="Goker M."/>
            <person name="Bristow J."/>
            <person name="Markowitz V."/>
            <person name="Hugenholtz P."/>
            <person name="Eisen J.A."/>
        </authorList>
    </citation>
    <scope>NUCLEOTIDE SEQUENCE [LARGE SCALE GENOMIC DNA]</scope>
    <source>
        <strain evidence="3 4">DSM 2912</strain>
    </source>
</reference>
<evidence type="ECO:0000256" key="2">
    <source>
        <dbReference type="ARBA" id="ARBA00023002"/>
    </source>
</evidence>
<dbReference type="OrthoDB" id="7446267at2"/>
<comment type="similarity">
    <text evidence="1">Belongs to the bacterial ring-hydroxylating dioxygenase beta subunit family.</text>
</comment>
<dbReference type="AlphaFoldDB" id="D5WVJ6"/>
<dbReference type="HOGENOM" id="CLU_102527_1_1_9"/>
<keyword evidence="2" id="KW-0560">Oxidoreductase</keyword>
<name>D5WVJ6_KYRT2</name>
<dbReference type="EMBL" id="CP002017">
    <property type="protein sequence ID" value="ADG07539.1"/>
    <property type="molecule type" value="Genomic_DNA"/>
</dbReference>
<dbReference type="SUPFAM" id="SSF54427">
    <property type="entry name" value="NTF2-like"/>
    <property type="match status" value="1"/>
</dbReference>
<evidence type="ECO:0000313" key="4">
    <source>
        <dbReference type="Proteomes" id="UP000002368"/>
    </source>
</evidence>
<dbReference type="PANTHER" id="PTHR41534">
    <property type="entry name" value="BLR3401 PROTEIN"/>
    <property type="match status" value="1"/>
</dbReference>
<evidence type="ECO:0000256" key="1">
    <source>
        <dbReference type="ARBA" id="ARBA00009570"/>
    </source>
</evidence>
<dbReference type="GO" id="GO:0051213">
    <property type="term" value="F:dioxygenase activity"/>
    <property type="evidence" value="ECO:0007669"/>
    <property type="project" value="UniProtKB-KW"/>
</dbReference>
<dbReference type="Pfam" id="PF00866">
    <property type="entry name" value="Ring_hydroxyl_B"/>
    <property type="match status" value="1"/>
</dbReference>
<dbReference type="GO" id="GO:0019380">
    <property type="term" value="P:3-phenylpropionate catabolic process"/>
    <property type="evidence" value="ECO:0007669"/>
    <property type="project" value="TreeGrafter"/>
</dbReference>
<dbReference type="KEGG" id="bts:Btus_2902"/>
<dbReference type="InterPro" id="IPR032710">
    <property type="entry name" value="NTF2-like_dom_sf"/>
</dbReference>
<dbReference type="Proteomes" id="UP000002368">
    <property type="component" value="Chromosome"/>
</dbReference>
<dbReference type="CDD" id="cd00667">
    <property type="entry name" value="ring_hydroxylating_dioxygenases_beta"/>
    <property type="match status" value="1"/>
</dbReference>
<evidence type="ECO:0000313" key="3">
    <source>
        <dbReference type="EMBL" id="ADG07539.1"/>
    </source>
</evidence>
<dbReference type="NCBIfam" id="NF007479">
    <property type="entry name" value="PRK10069.1"/>
    <property type="match status" value="1"/>
</dbReference>
<proteinExistence type="inferred from homology"/>
<gene>
    <name evidence="3" type="ordered locus">Btus_2902</name>
</gene>
<dbReference type="Gene3D" id="3.10.450.50">
    <property type="match status" value="1"/>
</dbReference>
<keyword evidence="4" id="KW-1185">Reference proteome</keyword>
<organism evidence="3 4">
    <name type="scientific">Kyrpidia tusciae (strain DSM 2912 / NBRC 15312 / T2)</name>
    <name type="common">Bacillus tusciae</name>
    <dbReference type="NCBI Taxonomy" id="562970"/>
    <lineage>
        <taxon>Bacteria</taxon>
        <taxon>Bacillati</taxon>
        <taxon>Bacillota</taxon>
        <taxon>Bacilli</taxon>
        <taxon>Bacillales</taxon>
        <taxon>Alicyclobacillaceae</taxon>
        <taxon>Kyrpidia</taxon>
    </lineage>
</organism>
<dbReference type="InterPro" id="IPR000391">
    <property type="entry name" value="Rng_hydr_dOase-bsu"/>
</dbReference>
<dbReference type="PANTHER" id="PTHR41534:SF2">
    <property type="entry name" value="3-PHENYLPROPIONATE_CINNAMIC ACID DIOXYGENASE SUBUNIT BETA"/>
    <property type="match status" value="1"/>
</dbReference>
<keyword evidence="3" id="KW-0223">Dioxygenase</keyword>
<dbReference type="STRING" id="562970.Btus_2902"/>
<accession>D5WVJ6</accession>